<accession>A0A4Q7LYJ3</accession>
<keyword evidence="1" id="KW-0472">Membrane</keyword>
<evidence type="ECO:0000313" key="3">
    <source>
        <dbReference type="Proteomes" id="UP000293852"/>
    </source>
</evidence>
<feature type="transmembrane region" description="Helical" evidence="1">
    <location>
        <begin position="96"/>
        <end position="115"/>
    </location>
</feature>
<proteinExistence type="predicted"/>
<gene>
    <name evidence="2" type="ORF">EV386_0141</name>
</gene>
<keyword evidence="1" id="KW-0812">Transmembrane</keyword>
<comment type="caution">
    <text evidence="2">The sequence shown here is derived from an EMBL/GenBank/DDBJ whole genome shotgun (WGS) entry which is preliminary data.</text>
</comment>
<evidence type="ECO:0000313" key="2">
    <source>
        <dbReference type="EMBL" id="RZS59904.1"/>
    </source>
</evidence>
<feature type="transmembrane region" description="Helical" evidence="1">
    <location>
        <begin position="12"/>
        <end position="32"/>
    </location>
</feature>
<dbReference type="Proteomes" id="UP000293852">
    <property type="component" value="Unassembled WGS sequence"/>
</dbReference>
<name>A0A4Q7LYJ3_9MICO</name>
<feature type="transmembrane region" description="Helical" evidence="1">
    <location>
        <begin position="71"/>
        <end position="90"/>
    </location>
</feature>
<feature type="transmembrane region" description="Helical" evidence="1">
    <location>
        <begin position="38"/>
        <end position="59"/>
    </location>
</feature>
<reference evidence="2 3" key="1">
    <citation type="submission" date="2019-02" db="EMBL/GenBank/DDBJ databases">
        <title>Sequencing the genomes of 1000 actinobacteria strains.</title>
        <authorList>
            <person name="Klenk H.-P."/>
        </authorList>
    </citation>
    <scope>NUCLEOTIDE SEQUENCE [LARGE SCALE GENOMIC DNA]</scope>
    <source>
        <strain evidence="2 3">DSM 16932</strain>
    </source>
</reference>
<sequence length="125" mass="12494">MRALVGALRVEAALLAIAALAVVVDLIARGGPHDGREIGMGAFLAACALGVGWALWSAARALRAGRRSGRAVAMTWQIFQVVVGVSAMGAGSAGAVALGVVLIALAVGVGVLLLLPRVVEATTSR</sequence>
<keyword evidence="1" id="KW-1133">Transmembrane helix</keyword>
<dbReference type="AlphaFoldDB" id="A0A4Q7LYJ3"/>
<evidence type="ECO:0000256" key="1">
    <source>
        <dbReference type="SAM" id="Phobius"/>
    </source>
</evidence>
<organism evidence="2 3">
    <name type="scientific">Xylanimonas ulmi</name>
    <dbReference type="NCBI Taxonomy" id="228973"/>
    <lineage>
        <taxon>Bacteria</taxon>
        <taxon>Bacillati</taxon>
        <taxon>Actinomycetota</taxon>
        <taxon>Actinomycetes</taxon>
        <taxon>Micrococcales</taxon>
        <taxon>Promicromonosporaceae</taxon>
        <taxon>Xylanimonas</taxon>
    </lineage>
</organism>
<protein>
    <submittedName>
        <fullName evidence="2">Uncharacterized protein</fullName>
    </submittedName>
</protein>
<dbReference type="EMBL" id="SGWX01000001">
    <property type="protein sequence ID" value="RZS59904.1"/>
    <property type="molecule type" value="Genomic_DNA"/>
</dbReference>
<keyword evidence="3" id="KW-1185">Reference proteome</keyword>